<dbReference type="EMBL" id="CABFNH010000010">
    <property type="protein sequence ID" value="VTZ89797.1"/>
    <property type="molecule type" value="Genomic_DNA"/>
</dbReference>
<gene>
    <name evidence="1" type="ORF">LMUP508_00923</name>
</gene>
<evidence type="ECO:0000313" key="1">
    <source>
        <dbReference type="EMBL" id="VTZ89797.1"/>
    </source>
</evidence>
<sequence length="72" mass="7691">MSLSPNEKEAVATALKGVDKATHAMLKALSGQHDDDQIIADLSIAIGELELAQSPLIAARNDLHERKEDNNG</sequence>
<organism evidence="1 2">
    <name type="scientific">Limosilactobacillus mucosae</name>
    <name type="common">Lactobacillus mucosae</name>
    <dbReference type="NCBI Taxonomy" id="97478"/>
    <lineage>
        <taxon>Bacteria</taxon>
        <taxon>Bacillati</taxon>
        <taxon>Bacillota</taxon>
        <taxon>Bacilli</taxon>
        <taxon>Lactobacillales</taxon>
        <taxon>Lactobacillaceae</taxon>
        <taxon>Limosilactobacillus</taxon>
    </lineage>
</organism>
<evidence type="ECO:0000313" key="2">
    <source>
        <dbReference type="Proteomes" id="UP000365705"/>
    </source>
</evidence>
<reference evidence="1 2" key="1">
    <citation type="submission" date="2019-06" db="EMBL/GenBank/DDBJ databases">
        <authorList>
            <person name="Rodrigo-Torres L."/>
            <person name="Arahal R. D."/>
            <person name="Lucena T."/>
        </authorList>
    </citation>
    <scope>NUCLEOTIDE SEQUENCE [LARGE SCALE GENOMIC DNA]</scope>
    <source>
        <strain evidence="1 2">INIA P508</strain>
    </source>
</reference>
<dbReference type="Proteomes" id="UP000365705">
    <property type="component" value="Unassembled WGS sequence"/>
</dbReference>
<name>A0A508YLY1_LIMMU</name>
<dbReference type="AlphaFoldDB" id="A0A508YLY1"/>
<accession>A0A508YLY1</accession>
<dbReference type="RefSeq" id="WP_143112925.1">
    <property type="nucleotide sequence ID" value="NZ_CABFNH010000010.1"/>
</dbReference>
<protein>
    <submittedName>
        <fullName evidence="1">Uncharacterized protein</fullName>
    </submittedName>
</protein>
<proteinExistence type="predicted"/>